<protein>
    <submittedName>
        <fullName evidence="2">Uncharacterized protein</fullName>
    </submittedName>
</protein>
<keyword evidence="3" id="KW-1185">Reference proteome</keyword>
<feature type="transmembrane region" description="Helical" evidence="1">
    <location>
        <begin position="25"/>
        <end position="50"/>
    </location>
</feature>
<evidence type="ECO:0000313" key="3">
    <source>
        <dbReference type="Proteomes" id="UP000664132"/>
    </source>
</evidence>
<sequence>MAFFSRPPPAPKEGLHQKLLRRGGYVVGAACFAWIYFYLFGIVIASVRIISYKNIAQLHGALLAAYLLSIAPADMLLRSILASLLFQFTIKFIGEKVGSVFVLRKPLKLNENLALVVLATVSLILVAGDIFYWK</sequence>
<feature type="transmembrane region" description="Helical" evidence="1">
    <location>
        <begin position="113"/>
        <end position="133"/>
    </location>
</feature>
<keyword evidence="1" id="KW-0472">Membrane</keyword>
<dbReference type="EMBL" id="JAFJYH010000161">
    <property type="protein sequence ID" value="KAG4417217.1"/>
    <property type="molecule type" value="Genomic_DNA"/>
</dbReference>
<dbReference type="AlphaFoldDB" id="A0A8H7TCL5"/>
<keyword evidence="1" id="KW-1133">Transmembrane helix</keyword>
<gene>
    <name evidence="2" type="ORF">IFR04_009666</name>
</gene>
<comment type="caution">
    <text evidence="2">The sequence shown here is derived from an EMBL/GenBank/DDBJ whole genome shotgun (WGS) entry which is preliminary data.</text>
</comment>
<reference evidence="2" key="1">
    <citation type="submission" date="2021-02" db="EMBL/GenBank/DDBJ databases">
        <title>Genome sequence Cadophora malorum strain M34.</title>
        <authorList>
            <person name="Stefanovic E."/>
            <person name="Vu D."/>
            <person name="Scully C."/>
            <person name="Dijksterhuis J."/>
            <person name="Roader J."/>
            <person name="Houbraken J."/>
        </authorList>
    </citation>
    <scope>NUCLEOTIDE SEQUENCE</scope>
    <source>
        <strain evidence="2">M34</strain>
    </source>
</reference>
<feature type="transmembrane region" description="Helical" evidence="1">
    <location>
        <begin position="62"/>
        <end position="93"/>
    </location>
</feature>
<dbReference type="OrthoDB" id="3550861at2759"/>
<name>A0A8H7TCL5_9HELO</name>
<dbReference type="Proteomes" id="UP000664132">
    <property type="component" value="Unassembled WGS sequence"/>
</dbReference>
<organism evidence="2 3">
    <name type="scientific">Cadophora malorum</name>
    <dbReference type="NCBI Taxonomy" id="108018"/>
    <lineage>
        <taxon>Eukaryota</taxon>
        <taxon>Fungi</taxon>
        <taxon>Dikarya</taxon>
        <taxon>Ascomycota</taxon>
        <taxon>Pezizomycotina</taxon>
        <taxon>Leotiomycetes</taxon>
        <taxon>Helotiales</taxon>
        <taxon>Ploettnerulaceae</taxon>
        <taxon>Cadophora</taxon>
    </lineage>
</organism>
<evidence type="ECO:0000313" key="2">
    <source>
        <dbReference type="EMBL" id="KAG4417217.1"/>
    </source>
</evidence>
<evidence type="ECO:0000256" key="1">
    <source>
        <dbReference type="SAM" id="Phobius"/>
    </source>
</evidence>
<accession>A0A8H7TCL5</accession>
<proteinExistence type="predicted"/>
<keyword evidence="1" id="KW-0812">Transmembrane</keyword>